<organism evidence="1 3">
    <name type="scientific">Araneus ventricosus</name>
    <name type="common">Orbweaver spider</name>
    <name type="synonym">Epeira ventricosa</name>
    <dbReference type="NCBI Taxonomy" id="182803"/>
    <lineage>
        <taxon>Eukaryota</taxon>
        <taxon>Metazoa</taxon>
        <taxon>Ecdysozoa</taxon>
        <taxon>Arthropoda</taxon>
        <taxon>Chelicerata</taxon>
        <taxon>Arachnida</taxon>
        <taxon>Araneae</taxon>
        <taxon>Araneomorphae</taxon>
        <taxon>Entelegynae</taxon>
        <taxon>Araneoidea</taxon>
        <taxon>Araneidae</taxon>
        <taxon>Araneus</taxon>
    </lineage>
</organism>
<dbReference type="AlphaFoldDB" id="A0A4Y2VUG3"/>
<sequence>MSPLRATCDDLPPTTGVRRALCNDPEEQHHYCVHQGSETPLNIQRLLIHVFVVPQSYLPHVTLVTCAVPFGIHFASCRRKKWLLQLRSHASMDVMSQHAVNVSHFTSNGT</sequence>
<gene>
    <name evidence="2" type="ORF">AVEN_176804_1</name>
    <name evidence="1" type="ORF">AVEN_81060_1</name>
</gene>
<name>A0A4Y2VUG3_ARAVE</name>
<proteinExistence type="predicted"/>
<dbReference type="EMBL" id="BGPR01051364">
    <property type="protein sequence ID" value="GBO28321.1"/>
    <property type="molecule type" value="Genomic_DNA"/>
</dbReference>
<accession>A0A4Y2VUG3</accession>
<evidence type="ECO:0000313" key="2">
    <source>
        <dbReference type="EMBL" id="GBO28322.1"/>
    </source>
</evidence>
<comment type="caution">
    <text evidence="1">The sequence shown here is derived from an EMBL/GenBank/DDBJ whole genome shotgun (WGS) entry which is preliminary data.</text>
</comment>
<evidence type="ECO:0000313" key="1">
    <source>
        <dbReference type="EMBL" id="GBO28321.1"/>
    </source>
</evidence>
<dbReference type="EMBL" id="BGPR01051367">
    <property type="protein sequence ID" value="GBO28322.1"/>
    <property type="molecule type" value="Genomic_DNA"/>
</dbReference>
<protein>
    <submittedName>
        <fullName evidence="1">Uncharacterized protein</fullName>
    </submittedName>
</protein>
<reference evidence="1 3" key="1">
    <citation type="journal article" date="2019" name="Sci. Rep.">
        <title>Orb-weaving spider Araneus ventricosus genome elucidates the spidroin gene catalogue.</title>
        <authorList>
            <person name="Kono N."/>
            <person name="Nakamura H."/>
            <person name="Ohtoshi R."/>
            <person name="Moran D.A.P."/>
            <person name="Shinohara A."/>
            <person name="Yoshida Y."/>
            <person name="Fujiwara M."/>
            <person name="Mori M."/>
            <person name="Tomita M."/>
            <person name="Arakawa K."/>
        </authorList>
    </citation>
    <scope>NUCLEOTIDE SEQUENCE [LARGE SCALE GENOMIC DNA]</scope>
</reference>
<evidence type="ECO:0000313" key="3">
    <source>
        <dbReference type="Proteomes" id="UP000499080"/>
    </source>
</evidence>
<dbReference type="Proteomes" id="UP000499080">
    <property type="component" value="Unassembled WGS sequence"/>
</dbReference>
<keyword evidence="3" id="KW-1185">Reference proteome</keyword>